<feature type="compositionally biased region" description="Basic and acidic residues" evidence="1">
    <location>
        <begin position="712"/>
        <end position="723"/>
    </location>
</feature>
<evidence type="ECO:0008006" key="4">
    <source>
        <dbReference type="Google" id="ProtNLM"/>
    </source>
</evidence>
<dbReference type="AlphaFoldDB" id="A0AAN7CQ79"/>
<feature type="compositionally biased region" description="Polar residues" evidence="1">
    <location>
        <begin position="240"/>
        <end position="249"/>
    </location>
</feature>
<proteinExistence type="predicted"/>
<feature type="region of interest" description="Disordered" evidence="1">
    <location>
        <begin position="217"/>
        <end position="260"/>
    </location>
</feature>
<feature type="region of interest" description="Disordered" evidence="1">
    <location>
        <begin position="703"/>
        <end position="733"/>
    </location>
</feature>
<organism evidence="2 3">
    <name type="scientific">Corynascus novoguineensis</name>
    <dbReference type="NCBI Taxonomy" id="1126955"/>
    <lineage>
        <taxon>Eukaryota</taxon>
        <taxon>Fungi</taxon>
        <taxon>Dikarya</taxon>
        <taxon>Ascomycota</taxon>
        <taxon>Pezizomycotina</taxon>
        <taxon>Sordariomycetes</taxon>
        <taxon>Sordariomycetidae</taxon>
        <taxon>Sordariales</taxon>
        <taxon>Chaetomiaceae</taxon>
        <taxon>Corynascus</taxon>
    </lineage>
</organism>
<feature type="compositionally biased region" description="Basic and acidic residues" evidence="1">
    <location>
        <begin position="629"/>
        <end position="639"/>
    </location>
</feature>
<feature type="compositionally biased region" description="Low complexity" evidence="1">
    <location>
        <begin position="109"/>
        <end position="127"/>
    </location>
</feature>
<gene>
    <name evidence="2" type="ORF">C7999DRAFT_43504</name>
</gene>
<feature type="compositionally biased region" description="Basic and acidic residues" evidence="1">
    <location>
        <begin position="250"/>
        <end position="259"/>
    </location>
</feature>
<feature type="compositionally biased region" description="Polar residues" evidence="1">
    <location>
        <begin position="490"/>
        <end position="511"/>
    </location>
</feature>
<feature type="region of interest" description="Disordered" evidence="1">
    <location>
        <begin position="50"/>
        <end position="159"/>
    </location>
</feature>
<evidence type="ECO:0000313" key="3">
    <source>
        <dbReference type="Proteomes" id="UP001303647"/>
    </source>
</evidence>
<evidence type="ECO:0000256" key="1">
    <source>
        <dbReference type="SAM" id="MobiDB-lite"/>
    </source>
</evidence>
<keyword evidence="3" id="KW-1185">Reference proteome</keyword>
<sequence>MAGVQGMHFAPSGLPRSANKERVAFCWQDTVGAGSTDFFDQYVELRNSEAGSASGESRGLGQFGASGLPFSSPHMSLGEMLSPDGTPGGGGGGAQSHPSAASYENDAGSSSSPRVSRSSQHLLSLHRASTDATTLSKPETDSEGICYSSFGEAPAGGSISDSELLKLEGLTMRSPRIQIPQLSVSEPASSPPNAIGPRKASRLGAFCTKIRNKAATLQGGKKVESMSEPLTSSSTLPISTAQLGSANTSDRPRPQDLHISEPQLPFPLFTNGMSDEAQRAVADSEASLMNNYLDGPFPCGLPNGQYVPPLHPDGSVVSHAPLSTPLADGWELPMSTVDGKPLWTAPSTYMSNCDVNMWWDPSSDAMDTDLPQLSYHAASTYHAAANAHSAALNMGIQLNHQQSLEYAVQPATENANPNTFNPDGLVLHMPQPRSIPSAVLHGDVASHRPTRADHHRRPRPRAPSSGARHRHYSSGASPRKGRTTSGGGSANTSVSRIASVSPSPRQTSVALNPNGGRLHRRSVSMQTLHQPGSAAPGLSADSGAAIRKRRSWAGRRPSSSSSSLHHQYHGLAVAAAVAAAAEPTTTTTTTSAPSASADADGFVNYTPRDSALLMTGVAPSGSSKTKARREREAAERQREVGTGVHDLVGLPVKNGERCEDVGADANADADEDGNGDGGSGGLNWCGGKGMGLGLGFGSGLNSGSGQGTGIGNERRQKEAEDRAAVGAGTRNVGRRAAARAAKIEEGAKGVGVRF</sequence>
<feature type="region of interest" description="Disordered" evidence="1">
    <location>
        <begin position="614"/>
        <end position="651"/>
    </location>
</feature>
<reference evidence="2" key="1">
    <citation type="journal article" date="2023" name="Mol. Phylogenet. Evol.">
        <title>Genome-scale phylogeny and comparative genomics of the fungal order Sordariales.</title>
        <authorList>
            <person name="Hensen N."/>
            <person name="Bonometti L."/>
            <person name="Westerberg I."/>
            <person name="Brannstrom I.O."/>
            <person name="Guillou S."/>
            <person name="Cros-Aarteil S."/>
            <person name="Calhoun S."/>
            <person name="Haridas S."/>
            <person name="Kuo A."/>
            <person name="Mondo S."/>
            <person name="Pangilinan J."/>
            <person name="Riley R."/>
            <person name="LaButti K."/>
            <person name="Andreopoulos B."/>
            <person name="Lipzen A."/>
            <person name="Chen C."/>
            <person name="Yan M."/>
            <person name="Daum C."/>
            <person name="Ng V."/>
            <person name="Clum A."/>
            <person name="Steindorff A."/>
            <person name="Ohm R.A."/>
            <person name="Martin F."/>
            <person name="Silar P."/>
            <person name="Natvig D.O."/>
            <person name="Lalanne C."/>
            <person name="Gautier V."/>
            <person name="Ament-Velasquez S.L."/>
            <person name="Kruys A."/>
            <person name="Hutchinson M.I."/>
            <person name="Powell A.J."/>
            <person name="Barry K."/>
            <person name="Miller A.N."/>
            <person name="Grigoriev I.V."/>
            <person name="Debuchy R."/>
            <person name="Gladieux P."/>
            <person name="Hiltunen Thoren M."/>
            <person name="Johannesson H."/>
        </authorList>
    </citation>
    <scope>NUCLEOTIDE SEQUENCE</scope>
    <source>
        <strain evidence="2">CBS 359.72</strain>
    </source>
</reference>
<feature type="region of interest" description="Disordered" evidence="1">
    <location>
        <begin position="446"/>
        <end position="566"/>
    </location>
</feature>
<protein>
    <recommendedName>
        <fullName evidence="4">Developmental regulatory protein wetA</fullName>
    </recommendedName>
</protein>
<dbReference type="EMBL" id="MU857719">
    <property type="protein sequence ID" value="KAK4244928.1"/>
    <property type="molecule type" value="Genomic_DNA"/>
</dbReference>
<name>A0AAN7CQ79_9PEZI</name>
<feature type="compositionally biased region" description="Low complexity" evidence="1">
    <location>
        <begin position="226"/>
        <end position="239"/>
    </location>
</feature>
<reference evidence="2" key="2">
    <citation type="submission" date="2023-05" db="EMBL/GenBank/DDBJ databases">
        <authorList>
            <consortium name="Lawrence Berkeley National Laboratory"/>
            <person name="Steindorff A."/>
            <person name="Hensen N."/>
            <person name="Bonometti L."/>
            <person name="Westerberg I."/>
            <person name="Brannstrom I.O."/>
            <person name="Guillou S."/>
            <person name="Cros-Aarteil S."/>
            <person name="Calhoun S."/>
            <person name="Haridas S."/>
            <person name="Kuo A."/>
            <person name="Mondo S."/>
            <person name="Pangilinan J."/>
            <person name="Riley R."/>
            <person name="Labutti K."/>
            <person name="Andreopoulos B."/>
            <person name="Lipzen A."/>
            <person name="Chen C."/>
            <person name="Yanf M."/>
            <person name="Daum C."/>
            <person name="Ng V."/>
            <person name="Clum A."/>
            <person name="Ohm R."/>
            <person name="Martin F."/>
            <person name="Silar P."/>
            <person name="Natvig D."/>
            <person name="Lalanne C."/>
            <person name="Gautier V."/>
            <person name="Ament-Velasquez S.L."/>
            <person name="Kruys A."/>
            <person name="Hutchinson M.I."/>
            <person name="Powell A.J."/>
            <person name="Barry K."/>
            <person name="Miller A.N."/>
            <person name="Grigoriev I.V."/>
            <person name="Debuchy R."/>
            <person name="Gladieux P."/>
            <person name="Thoren M.H."/>
            <person name="Johannesson H."/>
        </authorList>
    </citation>
    <scope>NUCLEOTIDE SEQUENCE</scope>
    <source>
        <strain evidence="2">CBS 359.72</strain>
    </source>
</reference>
<evidence type="ECO:0000313" key="2">
    <source>
        <dbReference type="EMBL" id="KAK4244928.1"/>
    </source>
</evidence>
<dbReference type="Proteomes" id="UP001303647">
    <property type="component" value="Unassembled WGS sequence"/>
</dbReference>
<accession>A0AAN7CQ79</accession>
<comment type="caution">
    <text evidence="2">The sequence shown here is derived from an EMBL/GenBank/DDBJ whole genome shotgun (WGS) entry which is preliminary data.</text>
</comment>